<evidence type="ECO:0000313" key="3">
    <source>
        <dbReference type="EMBL" id="CDO70682.1"/>
    </source>
</evidence>
<accession>A0A060S874</accession>
<proteinExistence type="predicted"/>
<feature type="region of interest" description="Disordered" evidence="1">
    <location>
        <begin position="272"/>
        <end position="301"/>
    </location>
</feature>
<feature type="transmembrane region" description="Helical" evidence="2">
    <location>
        <begin position="170"/>
        <end position="193"/>
    </location>
</feature>
<name>A0A060S874_PYCCI</name>
<dbReference type="HOGENOM" id="CLU_924827_0_0_1"/>
<dbReference type="Proteomes" id="UP000029665">
    <property type="component" value="Unassembled WGS sequence"/>
</dbReference>
<organism evidence="3 4">
    <name type="scientific">Pycnoporus cinnabarinus</name>
    <name type="common">Cinnabar-red polypore</name>
    <name type="synonym">Trametes cinnabarina</name>
    <dbReference type="NCBI Taxonomy" id="5643"/>
    <lineage>
        <taxon>Eukaryota</taxon>
        <taxon>Fungi</taxon>
        <taxon>Dikarya</taxon>
        <taxon>Basidiomycota</taxon>
        <taxon>Agaricomycotina</taxon>
        <taxon>Agaricomycetes</taxon>
        <taxon>Polyporales</taxon>
        <taxon>Polyporaceae</taxon>
        <taxon>Trametes</taxon>
    </lineage>
</organism>
<sequence>MSLPLNGTVSAPPIDPSAGLPKLPALDNTLGALVLGMSFGLIVIDTPDYIDEMFYGSSVCGALVNKASDTSHYSTPTARLASRLPNNGRRGGCASSDLSRARNPPKLSIRRFRLSLSDFKHVSWLVCGIFGSAVLADVCLTGTLVTVLLRSKTGFRRYAASRLLTSIIGLLTFIFAIILPGNLIYIGIAIVGVKPLSSRAPLYYLGLRVAPDHARLNSRRSLSNRLLQGFEMSSFESDRSRPPHDPEAGPLEEWKARENQTTTNVIFTTVASQGFTDITEEGTEIREDKRGGGGADDVGGA</sequence>
<feature type="transmembrane region" description="Helical" evidence="2">
    <location>
        <begin position="122"/>
        <end position="149"/>
    </location>
</feature>
<dbReference type="STRING" id="5643.A0A060S874"/>
<keyword evidence="4" id="KW-1185">Reference proteome</keyword>
<evidence type="ECO:0000313" key="4">
    <source>
        <dbReference type="Proteomes" id="UP000029665"/>
    </source>
</evidence>
<dbReference type="AlphaFoldDB" id="A0A060S874"/>
<keyword evidence="2" id="KW-0472">Membrane</keyword>
<feature type="region of interest" description="Disordered" evidence="1">
    <location>
        <begin position="233"/>
        <end position="260"/>
    </location>
</feature>
<feature type="compositionally biased region" description="Gly residues" evidence="1">
    <location>
        <begin position="292"/>
        <end position="301"/>
    </location>
</feature>
<keyword evidence="2" id="KW-0812">Transmembrane</keyword>
<keyword evidence="2" id="KW-1133">Transmembrane helix</keyword>
<gene>
    <name evidence="3" type="ORF">BN946_scf184779.g5</name>
</gene>
<evidence type="ECO:0000256" key="2">
    <source>
        <dbReference type="SAM" id="Phobius"/>
    </source>
</evidence>
<comment type="caution">
    <text evidence="3">The sequence shown here is derived from an EMBL/GenBank/DDBJ whole genome shotgun (WGS) entry which is preliminary data.</text>
</comment>
<evidence type="ECO:0000256" key="1">
    <source>
        <dbReference type="SAM" id="MobiDB-lite"/>
    </source>
</evidence>
<protein>
    <submittedName>
        <fullName evidence="3">Uncharacterized protein</fullName>
    </submittedName>
</protein>
<feature type="region of interest" description="Disordered" evidence="1">
    <location>
        <begin position="80"/>
        <end position="101"/>
    </location>
</feature>
<reference evidence="3" key="1">
    <citation type="submission" date="2014-01" db="EMBL/GenBank/DDBJ databases">
        <title>The genome of the white-rot fungus Pycnoporus cinnabarinus: a basidiomycete model with a versatile arsenal for lignocellulosic biomass breakdown.</title>
        <authorList>
            <person name="Levasseur A."/>
            <person name="Lomascolo A."/>
            <person name="Ruiz-Duenas F.J."/>
            <person name="Uzan E."/>
            <person name="Piumi F."/>
            <person name="Kues U."/>
            <person name="Ram A.F.J."/>
            <person name="Murat C."/>
            <person name="Haon M."/>
            <person name="Benoit I."/>
            <person name="Arfi Y."/>
            <person name="Chevret D."/>
            <person name="Drula E."/>
            <person name="Kwon M.J."/>
            <person name="Gouret P."/>
            <person name="Lesage-Meessen L."/>
            <person name="Lombard V."/>
            <person name="Mariette J."/>
            <person name="Noirot C."/>
            <person name="Park J."/>
            <person name="Patyshakuliyeva A."/>
            <person name="Wieneger R.A.B."/>
            <person name="Wosten H.A.B."/>
            <person name="Martin F."/>
            <person name="Coutinho P.M."/>
            <person name="de Vries R."/>
            <person name="Martinez A.T."/>
            <person name="Klopp C."/>
            <person name="Pontarotti P."/>
            <person name="Henrissat B."/>
            <person name="Record E."/>
        </authorList>
    </citation>
    <scope>NUCLEOTIDE SEQUENCE [LARGE SCALE GENOMIC DNA]</scope>
    <source>
        <strain evidence="3">BRFM137</strain>
    </source>
</reference>
<dbReference type="EMBL" id="CCBP010000091">
    <property type="protein sequence ID" value="CDO70682.1"/>
    <property type="molecule type" value="Genomic_DNA"/>
</dbReference>
<feature type="compositionally biased region" description="Basic and acidic residues" evidence="1">
    <location>
        <begin position="236"/>
        <end position="258"/>
    </location>
</feature>